<comment type="caution">
    <text evidence="1">The sequence shown here is derived from an EMBL/GenBank/DDBJ whole genome shotgun (WGS) entry which is preliminary data.</text>
</comment>
<dbReference type="EMBL" id="CADEHS020000130">
    <property type="protein sequence ID" value="CAG9950031.1"/>
    <property type="molecule type" value="Genomic_DNA"/>
</dbReference>
<keyword evidence="2" id="KW-1185">Reference proteome</keyword>
<evidence type="ECO:0000313" key="2">
    <source>
        <dbReference type="Proteomes" id="UP000836387"/>
    </source>
</evidence>
<reference evidence="1" key="2">
    <citation type="submission" date="2021-10" db="EMBL/GenBank/DDBJ databases">
        <authorList>
            <person name="Piombo E."/>
        </authorList>
    </citation>
    <scope>NUCLEOTIDE SEQUENCE</scope>
</reference>
<protein>
    <submittedName>
        <fullName evidence="1">Uncharacterized protein</fullName>
    </submittedName>
</protein>
<reference evidence="1" key="1">
    <citation type="submission" date="2020-04" db="EMBL/GenBank/DDBJ databases">
        <authorList>
            <person name="Broberg M."/>
        </authorList>
    </citation>
    <scope>NUCLEOTIDE SEQUENCE</scope>
</reference>
<evidence type="ECO:0000313" key="1">
    <source>
        <dbReference type="EMBL" id="CAG9950031.1"/>
    </source>
</evidence>
<gene>
    <name evidence="1" type="ORF">CRV2_00022107</name>
</gene>
<organism evidence="1 2">
    <name type="scientific">Clonostachys rosea f. rosea IK726</name>
    <dbReference type="NCBI Taxonomy" id="1349383"/>
    <lineage>
        <taxon>Eukaryota</taxon>
        <taxon>Fungi</taxon>
        <taxon>Dikarya</taxon>
        <taxon>Ascomycota</taxon>
        <taxon>Pezizomycotina</taxon>
        <taxon>Sordariomycetes</taxon>
        <taxon>Hypocreomycetidae</taxon>
        <taxon>Hypocreales</taxon>
        <taxon>Bionectriaceae</taxon>
        <taxon>Clonostachys</taxon>
    </lineage>
</organism>
<dbReference type="Proteomes" id="UP000836387">
    <property type="component" value="Unassembled WGS sequence"/>
</dbReference>
<accession>A0ACA9U9Y2</accession>
<sequence length="196" mass="22074">MSPKVALCGIYGGWSEYMGAKHLLNGFGAFGSWFEIGPIYGSRTYNEAVSWSAGERVEKKVPSMGCVVSALDVDRPIVEVRVTLVHSNPKCSVAPIAAIQFTYLDGEKMVVGPDRFSNDPICRYCDEKTSLLEETRKVPHYRHEVWSPGDKKLTKLRICRLRRGVWEPFVLWRKGELKVLFGDTGVSEMEGKELRS</sequence>
<name>A0ACA9U9Y2_BIOOC</name>
<proteinExistence type="predicted"/>